<reference evidence="1" key="1">
    <citation type="submission" date="2016-04" db="EMBL/GenBank/DDBJ databases">
        <authorList>
            <person name="Evans L.H."/>
            <person name="Alamgir A."/>
            <person name="Owens N."/>
            <person name="Weber N.D."/>
            <person name="Virtaneva K."/>
            <person name="Barbian K."/>
            <person name="Babar A."/>
            <person name="Rosenke K."/>
        </authorList>
    </citation>
    <scope>NUCLEOTIDE SEQUENCE</scope>
    <source>
        <strain evidence="1">92-2</strain>
    </source>
</reference>
<gene>
    <name evidence="1" type="ORF">KM92DES2_12868</name>
</gene>
<organism evidence="1">
    <name type="scientific">uncultured Desulfovibrio sp</name>
    <dbReference type="NCBI Taxonomy" id="167968"/>
    <lineage>
        <taxon>Bacteria</taxon>
        <taxon>Pseudomonadati</taxon>
        <taxon>Thermodesulfobacteriota</taxon>
        <taxon>Desulfovibrionia</taxon>
        <taxon>Desulfovibrionales</taxon>
        <taxon>Desulfovibrionaceae</taxon>
        <taxon>Desulfovibrio</taxon>
        <taxon>environmental samples</taxon>
    </lineage>
</organism>
<proteinExistence type="predicted"/>
<dbReference type="AlphaFoldDB" id="A0A212KE89"/>
<dbReference type="EMBL" id="FLUP01000001">
    <property type="protein sequence ID" value="SBW10040.1"/>
    <property type="molecule type" value="Genomic_DNA"/>
</dbReference>
<accession>A0A212KE89</accession>
<protein>
    <submittedName>
        <fullName evidence="1">Uncharacterized protein</fullName>
    </submittedName>
</protein>
<sequence length="48" mass="5490">MSRNNIKWGRTRLYPTKLSLWHAYKIAKLLLANIPTESAQALSNLVHA</sequence>
<name>A0A212KE89_9BACT</name>
<evidence type="ECO:0000313" key="1">
    <source>
        <dbReference type="EMBL" id="SBW10040.1"/>
    </source>
</evidence>